<evidence type="ECO:0000256" key="1">
    <source>
        <dbReference type="SAM" id="MobiDB-lite"/>
    </source>
</evidence>
<dbReference type="AlphaFoldDB" id="A0A381TB55"/>
<protein>
    <submittedName>
        <fullName evidence="2">Uncharacterized protein</fullName>
    </submittedName>
</protein>
<feature type="region of interest" description="Disordered" evidence="1">
    <location>
        <begin position="130"/>
        <end position="237"/>
    </location>
</feature>
<feature type="compositionally biased region" description="Basic and acidic residues" evidence="1">
    <location>
        <begin position="187"/>
        <end position="199"/>
    </location>
</feature>
<sequence>VAVVPSATDLAHLDHRSSQADPESGEATARVSQGQTGVQVVDVGMTPGQCGELSVGDPARRFDFLVRRSGWHSQPEHCGPSPGDSVGHVVQTPSIGGGVGDEPVQVPSSQHDDHDLRSAVQDVVEVVVEPGSEQAHPTERPGVDPGGACGLQGRTDPRISIERHAVTDSDHPQVIGTTGGRDEQEEEGRQQEDDHREPPPEVGTTHPWPGGGIVDVVARGHEDRGYRCADDRSGGRR</sequence>
<reference evidence="2" key="1">
    <citation type="submission" date="2018-05" db="EMBL/GenBank/DDBJ databases">
        <authorList>
            <person name="Lanie J.A."/>
            <person name="Ng W.-L."/>
            <person name="Kazmierczak K.M."/>
            <person name="Andrzejewski T.M."/>
            <person name="Davidsen T.M."/>
            <person name="Wayne K.J."/>
            <person name="Tettelin H."/>
            <person name="Glass J.I."/>
            <person name="Rusch D."/>
            <person name="Podicherti R."/>
            <person name="Tsui H.-C.T."/>
            <person name="Winkler M.E."/>
        </authorList>
    </citation>
    <scope>NUCLEOTIDE SEQUENCE</scope>
</reference>
<feature type="compositionally biased region" description="Basic and acidic residues" evidence="1">
    <location>
        <begin position="155"/>
        <end position="171"/>
    </location>
</feature>
<organism evidence="2">
    <name type="scientific">marine metagenome</name>
    <dbReference type="NCBI Taxonomy" id="408172"/>
    <lineage>
        <taxon>unclassified sequences</taxon>
        <taxon>metagenomes</taxon>
        <taxon>ecological metagenomes</taxon>
    </lineage>
</organism>
<feature type="non-terminal residue" evidence="2">
    <location>
        <position position="1"/>
    </location>
</feature>
<accession>A0A381TB55</accession>
<feature type="region of interest" description="Disordered" evidence="1">
    <location>
        <begin position="1"/>
        <end position="35"/>
    </location>
</feature>
<dbReference type="EMBL" id="UINC01004312">
    <property type="protein sequence ID" value="SVA13385.1"/>
    <property type="molecule type" value="Genomic_DNA"/>
</dbReference>
<gene>
    <name evidence="2" type="ORF">METZ01_LOCUS66239</name>
</gene>
<feature type="compositionally biased region" description="Basic and acidic residues" evidence="1">
    <location>
        <begin position="218"/>
        <end position="237"/>
    </location>
</feature>
<evidence type="ECO:0000313" key="2">
    <source>
        <dbReference type="EMBL" id="SVA13385.1"/>
    </source>
</evidence>
<name>A0A381TB55_9ZZZZ</name>
<proteinExistence type="predicted"/>